<protein>
    <recommendedName>
        <fullName evidence="1">Integrase catalytic domain-containing protein</fullName>
    </recommendedName>
</protein>
<accession>V2UZG9</accession>
<dbReference type="GO" id="GO:0015074">
    <property type="term" value="P:DNA integration"/>
    <property type="evidence" value="ECO:0007669"/>
    <property type="project" value="InterPro"/>
</dbReference>
<gene>
    <name evidence="2" type="ORF">F990_03056</name>
</gene>
<organism evidence="2 3">
    <name type="scientific">Acinetobacter tjernbergiae DSM 14971 = CIP 107465</name>
    <dbReference type="NCBI Taxonomy" id="1120928"/>
    <lineage>
        <taxon>Bacteria</taxon>
        <taxon>Pseudomonadati</taxon>
        <taxon>Pseudomonadota</taxon>
        <taxon>Gammaproteobacteria</taxon>
        <taxon>Moraxellales</taxon>
        <taxon>Moraxellaceae</taxon>
        <taxon>Acinetobacter</taxon>
    </lineage>
</organism>
<evidence type="ECO:0000313" key="2">
    <source>
        <dbReference type="EMBL" id="ESK54011.1"/>
    </source>
</evidence>
<dbReference type="AlphaFoldDB" id="V2UZG9"/>
<dbReference type="SUPFAM" id="SSF53098">
    <property type="entry name" value="Ribonuclease H-like"/>
    <property type="match status" value="1"/>
</dbReference>
<name>V2UZG9_9GAMM</name>
<dbReference type="InterPro" id="IPR015378">
    <property type="entry name" value="Transposase-like_Mu_C"/>
</dbReference>
<dbReference type="PROSITE" id="PS50994">
    <property type="entry name" value="INTEGRASE"/>
    <property type="match status" value="1"/>
</dbReference>
<dbReference type="SUPFAM" id="SSF50610">
    <property type="entry name" value="mu transposase, C-terminal domain"/>
    <property type="match status" value="1"/>
</dbReference>
<dbReference type="Gene3D" id="3.30.420.10">
    <property type="entry name" value="Ribonuclease H-like superfamily/Ribonuclease H"/>
    <property type="match status" value="1"/>
</dbReference>
<keyword evidence="3" id="KW-1185">Reference proteome</keyword>
<reference evidence="2 3" key="1">
    <citation type="submission" date="2013-10" db="EMBL/GenBank/DDBJ databases">
        <title>The Genome Sequence of Acinetobacter tjernbergiae CIP107465.</title>
        <authorList>
            <consortium name="The Broad Institute Genomics Platform"/>
            <consortium name="The Broad Institute Genome Sequencing Center for Infectious Disease"/>
            <person name="Cerqueira G."/>
            <person name="Feldgarden M."/>
            <person name="Courvalin P."/>
            <person name="Grillot-Courvalin C."/>
            <person name="Clermont D."/>
            <person name="Rocha E."/>
            <person name="Yoon E.-J."/>
            <person name="Nemec A."/>
            <person name="Young S.K."/>
            <person name="Zeng Q."/>
            <person name="Gargeya S."/>
            <person name="Fitzgerald M."/>
            <person name="Abouelleil A."/>
            <person name="Alvarado L."/>
            <person name="Berlin A.M."/>
            <person name="Chapman S.B."/>
            <person name="Gainer-Dewar J."/>
            <person name="Goldberg J."/>
            <person name="Gnerre S."/>
            <person name="Griggs A."/>
            <person name="Gujja S."/>
            <person name="Hansen M."/>
            <person name="Howarth C."/>
            <person name="Imamovic A."/>
            <person name="Ireland A."/>
            <person name="Larimer J."/>
            <person name="McCowan C."/>
            <person name="Murphy C."/>
            <person name="Pearson M."/>
            <person name="Poon T.W."/>
            <person name="Priest M."/>
            <person name="Roberts A."/>
            <person name="Saif S."/>
            <person name="Shea T."/>
            <person name="Sykes S."/>
            <person name="Wortman J."/>
            <person name="Nusbaum C."/>
            <person name="Birren B."/>
        </authorList>
    </citation>
    <scope>NUCLEOTIDE SEQUENCE [LARGE SCALE GENOMIC DNA]</scope>
    <source>
        <strain evidence="2 3">CIP 107465</strain>
    </source>
</reference>
<dbReference type="EMBL" id="AYEV01000038">
    <property type="protein sequence ID" value="ESK54011.1"/>
    <property type="molecule type" value="Genomic_DNA"/>
</dbReference>
<dbReference type="STRING" id="202955.GCA_000759995_02058"/>
<dbReference type="InterPro" id="IPR036397">
    <property type="entry name" value="RNaseH_sf"/>
</dbReference>
<evidence type="ECO:0000313" key="3">
    <source>
        <dbReference type="Proteomes" id="UP000017404"/>
    </source>
</evidence>
<dbReference type="Pfam" id="PF09299">
    <property type="entry name" value="Mu-transpos_C"/>
    <property type="match status" value="1"/>
</dbReference>
<dbReference type="PATRIC" id="fig|1120928.5.peg.3092"/>
<dbReference type="Proteomes" id="UP000017404">
    <property type="component" value="Unassembled WGS sequence"/>
</dbReference>
<dbReference type="Gene3D" id="2.30.30.130">
    <property type="entry name" value="Transposase, Mu, C-terminal"/>
    <property type="match status" value="1"/>
</dbReference>
<dbReference type="RefSeq" id="WP_018678314.1">
    <property type="nucleotide sequence ID" value="NZ_AYEV01000038.1"/>
</dbReference>
<evidence type="ECO:0000259" key="1">
    <source>
        <dbReference type="PROSITE" id="PS50994"/>
    </source>
</evidence>
<comment type="caution">
    <text evidence="2">The sequence shown here is derived from an EMBL/GenBank/DDBJ whole genome shotgun (WGS) entry which is preliminary data.</text>
</comment>
<sequence>MKAYYSITDLQALELVGLPTTRRGLEKYVLNKQFKYREVPSRGKGGLRKEYELNDELTQLVVLKQMKSELHNMVNYEQPLEIAVVQNLPNANDLMEWQREVAENRLFVVRYIQNSVTSGIKKTKAVESFISQAVAKTLPEEMLIAVRKANAKAGEDRTVSRRSVFDWIGAVDDAEKHKLNLLSVLAPKQRATTLPAWASALLKVWGQPQKPTLTAALELLPSYLDSNIECPSYAQAYRFLNEKMGNVEVQKGRMGARELKNIKGFIRRDTSDLFATDVYTADGHCFDAEIAHPIHGKPFRPEITSIIDVATRRIVGWSIDLSENRWAVLDAIRMSATECGIPAIFYVDNGSGYKNDLLKGRTNGILSRLNVTVSHALPYNSQAKGLIERSHQTLWVKAAKNLPTYIGKDMDAEASNKTHKLTRGEIIKFGQAKSLMAWTDFVKYAESVVEAYNHKPHSSLKRFTDPVTMKSRHMTPLEMWGISLDQEHPIDRVDDWDVENFFRPTVERKVRRCEIELFSNRYFHRDLEQYHDELVQVGYDIHCAEKITVRDIDGRLICVAIWNDNKRDYFPKTVMEKAREQRASGRLRRLAVKQAEAVAELNPQRVIEHLEQQTVITFPTRRDHSSLLAELNALPAQKEKQIFDVKYVIPSNQTKNEISHSNDEKVMRWVEIDQAILNREDISEEDKKYWKNFQLSKAFGRLREDDKQLQQHLENTEQLRLSNGL</sequence>
<dbReference type="InterPro" id="IPR009004">
    <property type="entry name" value="Transposase_Mu_C"/>
</dbReference>
<feature type="domain" description="Integrase catalytic" evidence="1">
    <location>
        <begin position="268"/>
        <end position="484"/>
    </location>
</feature>
<dbReference type="GO" id="GO:0003676">
    <property type="term" value="F:nucleic acid binding"/>
    <property type="evidence" value="ECO:0007669"/>
    <property type="project" value="InterPro"/>
</dbReference>
<dbReference type="eggNOG" id="COG2801">
    <property type="taxonomic scope" value="Bacteria"/>
</dbReference>
<dbReference type="InterPro" id="IPR001584">
    <property type="entry name" value="Integrase_cat-core"/>
</dbReference>
<dbReference type="OrthoDB" id="5676324at2"/>
<dbReference type="InterPro" id="IPR012337">
    <property type="entry name" value="RNaseH-like_sf"/>
</dbReference>
<proteinExistence type="predicted"/>